<evidence type="ECO:0000313" key="3">
    <source>
        <dbReference type="Proteomes" id="UP001497644"/>
    </source>
</evidence>
<keyword evidence="3" id="KW-1185">Reference proteome</keyword>
<dbReference type="Proteomes" id="UP001497644">
    <property type="component" value="Chromosome 15"/>
</dbReference>
<dbReference type="EMBL" id="OZ034838">
    <property type="protein sequence ID" value="CAL1679329.1"/>
    <property type="molecule type" value="Genomic_DNA"/>
</dbReference>
<name>A0AAV2NGR3_9HYME</name>
<feature type="compositionally biased region" description="Basic residues" evidence="1">
    <location>
        <begin position="86"/>
        <end position="99"/>
    </location>
</feature>
<reference evidence="2" key="1">
    <citation type="submission" date="2024-04" db="EMBL/GenBank/DDBJ databases">
        <authorList>
            <consortium name="Molecular Ecology Group"/>
        </authorList>
    </citation>
    <scope>NUCLEOTIDE SEQUENCE</scope>
</reference>
<proteinExistence type="predicted"/>
<evidence type="ECO:0000313" key="2">
    <source>
        <dbReference type="EMBL" id="CAL1679329.1"/>
    </source>
</evidence>
<organism evidence="2 3">
    <name type="scientific">Lasius platythorax</name>
    <dbReference type="NCBI Taxonomy" id="488582"/>
    <lineage>
        <taxon>Eukaryota</taxon>
        <taxon>Metazoa</taxon>
        <taxon>Ecdysozoa</taxon>
        <taxon>Arthropoda</taxon>
        <taxon>Hexapoda</taxon>
        <taxon>Insecta</taxon>
        <taxon>Pterygota</taxon>
        <taxon>Neoptera</taxon>
        <taxon>Endopterygota</taxon>
        <taxon>Hymenoptera</taxon>
        <taxon>Apocrita</taxon>
        <taxon>Aculeata</taxon>
        <taxon>Formicoidea</taxon>
        <taxon>Formicidae</taxon>
        <taxon>Formicinae</taxon>
        <taxon>Lasius</taxon>
        <taxon>Lasius</taxon>
    </lineage>
</organism>
<protein>
    <submittedName>
        <fullName evidence="2">Uncharacterized protein</fullName>
    </submittedName>
</protein>
<evidence type="ECO:0000256" key="1">
    <source>
        <dbReference type="SAM" id="MobiDB-lite"/>
    </source>
</evidence>
<sequence length="99" mass="11152">MKQYQSLWIPTQISNKTPNYFRKIHFYEDPSIADSTPFTTAPSTPNQSGSLTPSTPERSRSPARPAALLVEQGSPKQPGRSPPLRKSTRTRRPPQRYSP</sequence>
<gene>
    <name evidence="2" type="ORF">LPLAT_LOCUS5027</name>
</gene>
<dbReference type="AlphaFoldDB" id="A0AAV2NGR3"/>
<feature type="region of interest" description="Disordered" evidence="1">
    <location>
        <begin position="31"/>
        <end position="99"/>
    </location>
</feature>
<accession>A0AAV2NGR3</accession>
<feature type="compositionally biased region" description="Polar residues" evidence="1">
    <location>
        <begin position="33"/>
        <end position="56"/>
    </location>
</feature>